<accession>Q1QGN0</accession>
<dbReference type="RefSeq" id="WP_011512247.1">
    <property type="nucleotide sequence ID" value="NC_007964.1"/>
</dbReference>
<dbReference type="AlphaFoldDB" id="Q1QGN0"/>
<feature type="region of interest" description="Disordered" evidence="1">
    <location>
        <begin position="59"/>
        <end position="88"/>
    </location>
</feature>
<dbReference type="EMBL" id="CP000319">
    <property type="protein sequence ID" value="ABE64617.1"/>
    <property type="molecule type" value="Genomic_DNA"/>
</dbReference>
<reference evidence="2 3" key="1">
    <citation type="submission" date="2006-03" db="EMBL/GenBank/DDBJ databases">
        <title>Complete sequence of chromosome of Nitrobacter hamburgensis X14.</title>
        <authorList>
            <consortium name="US DOE Joint Genome Institute"/>
            <person name="Copeland A."/>
            <person name="Lucas S."/>
            <person name="Lapidus A."/>
            <person name="Barry K."/>
            <person name="Detter J.C."/>
            <person name="Glavina del Rio T."/>
            <person name="Hammon N."/>
            <person name="Israni S."/>
            <person name="Dalin E."/>
            <person name="Tice H."/>
            <person name="Pitluck S."/>
            <person name="Chain P."/>
            <person name="Malfatti S."/>
            <person name="Shin M."/>
            <person name="Vergez L."/>
            <person name="Schmutz J."/>
            <person name="Larimer F."/>
            <person name="Land M."/>
            <person name="Hauser L."/>
            <person name="Kyrpides N."/>
            <person name="Ivanova N."/>
            <person name="Ward B."/>
            <person name="Arp D."/>
            <person name="Klotz M."/>
            <person name="Stein L."/>
            <person name="O'Mullan G."/>
            <person name="Starkenburg S."/>
            <person name="Sayavedra L."/>
            <person name="Poret-Peterson A.T."/>
            <person name="Gentry M.E."/>
            <person name="Bruce D."/>
            <person name="Richardson P."/>
        </authorList>
    </citation>
    <scope>NUCLEOTIDE SEQUENCE [LARGE SCALE GENOMIC DNA]</scope>
    <source>
        <strain evidence="3">DSM 10229 / NCIMB 13809 / X14</strain>
    </source>
</reference>
<name>Q1QGN0_NITHX</name>
<dbReference type="OrthoDB" id="8128823at2"/>
<protein>
    <submittedName>
        <fullName evidence="2">Uncharacterized protein</fullName>
    </submittedName>
</protein>
<proteinExistence type="predicted"/>
<dbReference type="KEGG" id="nha:Nham_3932"/>
<evidence type="ECO:0000256" key="1">
    <source>
        <dbReference type="SAM" id="MobiDB-lite"/>
    </source>
</evidence>
<evidence type="ECO:0000313" key="3">
    <source>
        <dbReference type="Proteomes" id="UP000001953"/>
    </source>
</evidence>
<gene>
    <name evidence="2" type="ordered locus">Nham_3932</name>
</gene>
<evidence type="ECO:0000313" key="2">
    <source>
        <dbReference type="EMBL" id="ABE64617.1"/>
    </source>
</evidence>
<organism evidence="2 3">
    <name type="scientific">Nitrobacter hamburgensis (strain DSM 10229 / NCIMB 13809 / X14)</name>
    <dbReference type="NCBI Taxonomy" id="323097"/>
    <lineage>
        <taxon>Bacteria</taxon>
        <taxon>Pseudomonadati</taxon>
        <taxon>Pseudomonadota</taxon>
        <taxon>Alphaproteobacteria</taxon>
        <taxon>Hyphomicrobiales</taxon>
        <taxon>Nitrobacteraceae</taxon>
        <taxon>Nitrobacter</taxon>
    </lineage>
</organism>
<dbReference type="HOGENOM" id="CLU_2465887_0_0_5"/>
<sequence>MARFIQSIPLQDRLLAFIHAMRERAELVPPGPERDELLKKVKKAENAVEMEQRVAEAKAASMRGLSPIENPAGVRNISPASHNDRNGS</sequence>
<keyword evidence="3" id="KW-1185">Reference proteome</keyword>
<dbReference type="Proteomes" id="UP000001953">
    <property type="component" value="Chromosome"/>
</dbReference>